<organism evidence="19 20">
    <name type="scientific">Heterostelium pallidum (strain ATCC 26659 / Pp 5 / PN500)</name>
    <name type="common">Cellular slime mold</name>
    <name type="synonym">Polysphondylium pallidum</name>
    <dbReference type="NCBI Taxonomy" id="670386"/>
    <lineage>
        <taxon>Eukaryota</taxon>
        <taxon>Amoebozoa</taxon>
        <taxon>Evosea</taxon>
        <taxon>Eumycetozoa</taxon>
        <taxon>Dictyostelia</taxon>
        <taxon>Acytosteliales</taxon>
        <taxon>Acytosteliaceae</taxon>
        <taxon>Heterostelium</taxon>
    </lineage>
</organism>
<keyword evidence="3" id="KW-0723">Serine/threonine-protein kinase</keyword>
<keyword evidence="5 15" id="KW-0547">Nucleotide-binding</keyword>
<evidence type="ECO:0000256" key="4">
    <source>
        <dbReference type="ARBA" id="ARBA00022679"/>
    </source>
</evidence>
<dbReference type="CDD" id="cd13999">
    <property type="entry name" value="STKc_MAP3K-like"/>
    <property type="match status" value="1"/>
</dbReference>
<gene>
    <name evidence="19" type="primary">shkA</name>
    <name evidence="19" type="ORF">PPL_07189</name>
</gene>
<comment type="caution">
    <text evidence="19">The sequence shown here is derived from an EMBL/GenBank/DDBJ whole genome shotgun (WGS) entry which is preliminary data.</text>
</comment>
<comment type="similarity">
    <text evidence="13">Belongs to the protein kinase superfamily. TKL Ser/Thr protein kinase family. SH2 domain-containing protein kinase subfamily.</text>
</comment>
<keyword evidence="7 15" id="KW-0067">ATP-binding</keyword>
<dbReference type="InterPro" id="IPR011009">
    <property type="entry name" value="Kinase-like_dom_sf"/>
</dbReference>
<evidence type="ECO:0000259" key="18">
    <source>
        <dbReference type="PROSITE" id="PS50011"/>
    </source>
</evidence>
<sequence length="552" mass="62538">MNNQTNYYFNYHNYPQQQYFQQNKGYIKDPRYYYSQQQLQQQQQQQQMANNYTQPDISGPPEISEFEIQTESILGDGSFGTVYKGRCRQKDVAVKVMLKQVDEKTLKDFRKEVAIMSKIFHPNIVLFLGACTSLPGKLMICTELMKGNLETLLLDPNIKLPLITRMKMAKDAALGVLWLHSSNPVFIHRDLKTSNLLVDSNLTLKVCDFGLSQIKQRGENLKDGQDGAKGTPLWMAPEVLQGKLFNEKADVYSFGLVLWQIYTRQELFPEFDNFYKFVAAICEKVVRPPIPDDCPRALKQLIMKCWDPSPEVRPGFSEIVSTLEGIIIDLSIPDEYGAIMWKNHFKHVDEATWKDFLNVFANFVGLTNASTPSMSDLLQFSPNLNGSTIELNFKCLKAIIVSPPKGVGGQEEEVVNMEQFGKVLAWFGNLKDDGSQILDKIRQLMECAWFHGDISTSESENRLHKKPEGTFLVRFSTSEPGAYTISKVSKNGVISHQRIHRPGGKFQVNNSKYLSVKDLISGEAQALGIATPCLGSRFLSLIYKSQISGYIN</sequence>
<evidence type="ECO:0000256" key="5">
    <source>
        <dbReference type="ARBA" id="ARBA00022741"/>
    </source>
</evidence>
<keyword evidence="8" id="KW-0472">Membrane</keyword>
<dbReference type="InterPro" id="IPR001245">
    <property type="entry name" value="Ser-Thr/Tyr_kinase_cat_dom"/>
</dbReference>
<protein>
    <recommendedName>
        <fullName evidence="2">non-specific serine/threonine protein kinase</fullName>
        <ecNumber evidence="2">2.7.11.1</ecNumber>
    </recommendedName>
</protein>
<dbReference type="Pfam" id="PF00017">
    <property type="entry name" value="SH2"/>
    <property type="match status" value="1"/>
</dbReference>
<dbReference type="EC" id="2.7.11.1" evidence="2"/>
<comment type="catalytic activity">
    <reaction evidence="11">
        <text>L-threonyl-[protein] + ATP = O-phospho-L-threonyl-[protein] + ADP + H(+)</text>
        <dbReference type="Rhea" id="RHEA:46608"/>
        <dbReference type="Rhea" id="RHEA-COMP:11060"/>
        <dbReference type="Rhea" id="RHEA-COMP:11605"/>
        <dbReference type="ChEBI" id="CHEBI:15378"/>
        <dbReference type="ChEBI" id="CHEBI:30013"/>
        <dbReference type="ChEBI" id="CHEBI:30616"/>
        <dbReference type="ChEBI" id="CHEBI:61977"/>
        <dbReference type="ChEBI" id="CHEBI:456216"/>
        <dbReference type="EC" id="2.7.11.1"/>
    </reaction>
</comment>
<dbReference type="InterPro" id="IPR017441">
    <property type="entry name" value="Protein_kinase_ATP_BS"/>
</dbReference>
<dbReference type="InterPro" id="IPR051681">
    <property type="entry name" value="Ser/Thr_Kinases-Pseudokinases"/>
</dbReference>
<feature type="domain" description="SH2" evidence="17">
    <location>
        <begin position="449"/>
        <end position="520"/>
    </location>
</feature>
<evidence type="ECO:0000256" key="8">
    <source>
        <dbReference type="ARBA" id="ARBA00023136"/>
    </source>
</evidence>
<evidence type="ECO:0000256" key="13">
    <source>
        <dbReference type="ARBA" id="ARBA00061341"/>
    </source>
</evidence>
<dbReference type="Gene3D" id="3.30.505.10">
    <property type="entry name" value="SH2 domain"/>
    <property type="match status" value="1"/>
</dbReference>
<dbReference type="EMBL" id="ADBJ01000031">
    <property type="protein sequence ID" value="EFA80356.1"/>
    <property type="molecule type" value="Genomic_DNA"/>
</dbReference>
<evidence type="ECO:0000256" key="3">
    <source>
        <dbReference type="ARBA" id="ARBA00022527"/>
    </source>
</evidence>
<reference evidence="19 20" key="1">
    <citation type="journal article" date="2011" name="Genome Res.">
        <title>Phylogeny-wide analysis of social amoeba genomes highlights ancient origins for complex intercellular communication.</title>
        <authorList>
            <person name="Heidel A.J."/>
            <person name="Lawal H.M."/>
            <person name="Felder M."/>
            <person name="Schilde C."/>
            <person name="Helps N.R."/>
            <person name="Tunggal B."/>
            <person name="Rivero F."/>
            <person name="John U."/>
            <person name="Schleicher M."/>
            <person name="Eichinger L."/>
            <person name="Platzer M."/>
            <person name="Noegel A.A."/>
            <person name="Schaap P."/>
            <person name="Gloeckner G."/>
        </authorList>
    </citation>
    <scope>NUCLEOTIDE SEQUENCE [LARGE SCALE GENOMIC DNA]</scope>
    <source>
        <strain evidence="20">ATCC 26659 / Pp 5 / PN500</strain>
    </source>
</reference>
<dbReference type="AlphaFoldDB" id="D3BEM5"/>
<evidence type="ECO:0000256" key="1">
    <source>
        <dbReference type="ARBA" id="ARBA00004370"/>
    </source>
</evidence>
<dbReference type="SMART" id="SM00220">
    <property type="entry name" value="S_TKc"/>
    <property type="match status" value="1"/>
</dbReference>
<dbReference type="Gene3D" id="1.10.510.10">
    <property type="entry name" value="Transferase(Phosphotransferase) domain 1"/>
    <property type="match status" value="1"/>
</dbReference>
<proteinExistence type="inferred from homology"/>
<dbReference type="GO" id="GO:0004674">
    <property type="term" value="F:protein serine/threonine kinase activity"/>
    <property type="evidence" value="ECO:0007669"/>
    <property type="project" value="UniProtKB-KW"/>
</dbReference>
<dbReference type="SUPFAM" id="SSF55550">
    <property type="entry name" value="SH2 domain"/>
    <property type="match status" value="1"/>
</dbReference>
<dbReference type="GeneID" id="31362670"/>
<dbReference type="InterPro" id="IPR000719">
    <property type="entry name" value="Prot_kinase_dom"/>
</dbReference>
<evidence type="ECO:0000256" key="14">
    <source>
        <dbReference type="PROSITE-ProRule" id="PRU00191"/>
    </source>
</evidence>
<dbReference type="GO" id="GO:0005524">
    <property type="term" value="F:ATP binding"/>
    <property type="evidence" value="ECO:0007669"/>
    <property type="project" value="UniProtKB-UniRule"/>
</dbReference>
<evidence type="ECO:0000256" key="16">
    <source>
        <dbReference type="SAM" id="MobiDB-lite"/>
    </source>
</evidence>
<dbReference type="Proteomes" id="UP000001396">
    <property type="component" value="Unassembled WGS sequence"/>
</dbReference>
<dbReference type="PROSITE" id="PS50001">
    <property type="entry name" value="SH2"/>
    <property type="match status" value="1"/>
</dbReference>
<evidence type="ECO:0000256" key="6">
    <source>
        <dbReference type="ARBA" id="ARBA00022777"/>
    </source>
</evidence>
<dbReference type="InterPro" id="IPR008271">
    <property type="entry name" value="Ser/Thr_kinase_AS"/>
</dbReference>
<evidence type="ECO:0000256" key="2">
    <source>
        <dbReference type="ARBA" id="ARBA00012513"/>
    </source>
</evidence>
<feature type="region of interest" description="Disordered" evidence="16">
    <location>
        <begin position="38"/>
        <end position="61"/>
    </location>
</feature>
<dbReference type="PRINTS" id="PR00109">
    <property type="entry name" value="TYRKINASE"/>
</dbReference>
<dbReference type="InterPro" id="IPR036860">
    <property type="entry name" value="SH2_dom_sf"/>
</dbReference>
<comment type="function">
    <text evidence="10">Required for proper chemotaxis and phagocytosis; proper spatiotemporal control of F-actin levels in chemotaxing cells. Negative regulator of the PI3K (phosphatidylinositol 3 kinase) pathway. Predominantly phosphorylates serines and threonines and tyrosines at a lower level.</text>
</comment>
<evidence type="ECO:0000256" key="7">
    <source>
        <dbReference type="ARBA" id="ARBA00022840"/>
    </source>
</evidence>
<dbReference type="OMA" id="AWFHGDI"/>
<dbReference type="SMART" id="SM00252">
    <property type="entry name" value="SH2"/>
    <property type="match status" value="1"/>
</dbReference>
<dbReference type="GO" id="GO:0004713">
    <property type="term" value="F:protein tyrosine kinase activity"/>
    <property type="evidence" value="ECO:0007669"/>
    <property type="project" value="UniProtKB-KW"/>
</dbReference>
<dbReference type="InParanoid" id="D3BEM5"/>
<dbReference type="RefSeq" id="XP_020432476.1">
    <property type="nucleotide sequence ID" value="XM_020578028.1"/>
</dbReference>
<feature type="binding site" evidence="15">
    <location>
        <position position="95"/>
    </location>
    <ligand>
        <name>ATP</name>
        <dbReference type="ChEBI" id="CHEBI:30616"/>
    </ligand>
</feature>
<dbReference type="FunFam" id="1.10.510.10:FF:000476">
    <property type="entry name" value="PAS domain-containing protein tyrosine kinase family protein"/>
    <property type="match status" value="1"/>
</dbReference>
<dbReference type="STRING" id="670386.D3BEM5"/>
<evidence type="ECO:0000256" key="9">
    <source>
        <dbReference type="ARBA" id="ARBA00023137"/>
    </source>
</evidence>
<evidence type="ECO:0000313" key="19">
    <source>
        <dbReference type="EMBL" id="EFA80356.1"/>
    </source>
</evidence>
<accession>D3BEM5</accession>
<keyword evidence="9" id="KW-0829">Tyrosine-protein kinase</keyword>
<feature type="compositionally biased region" description="Low complexity" evidence="16">
    <location>
        <begin position="38"/>
        <end position="47"/>
    </location>
</feature>
<comment type="subcellular location">
    <subcellularLocation>
        <location evidence="1">Membrane</location>
    </subcellularLocation>
</comment>
<feature type="domain" description="Protein kinase" evidence="18">
    <location>
        <begin position="68"/>
        <end position="327"/>
    </location>
</feature>
<dbReference type="PANTHER" id="PTHR44329:SF8">
    <property type="entry name" value="DUAL SPECIFICITY PROTEIN KINASE SHKA"/>
    <property type="match status" value="1"/>
</dbReference>
<dbReference type="PROSITE" id="PS00107">
    <property type="entry name" value="PROTEIN_KINASE_ATP"/>
    <property type="match status" value="1"/>
</dbReference>
<dbReference type="PANTHER" id="PTHR44329">
    <property type="entry name" value="SERINE/THREONINE-PROTEIN KINASE TNNI3K-RELATED"/>
    <property type="match status" value="1"/>
</dbReference>
<evidence type="ECO:0000256" key="15">
    <source>
        <dbReference type="PROSITE-ProRule" id="PRU10141"/>
    </source>
</evidence>
<evidence type="ECO:0000256" key="11">
    <source>
        <dbReference type="ARBA" id="ARBA00047899"/>
    </source>
</evidence>
<keyword evidence="6" id="KW-0418">Kinase</keyword>
<keyword evidence="14" id="KW-0727">SH2 domain</keyword>
<dbReference type="FunCoup" id="D3BEM5">
    <property type="interactions" value="252"/>
</dbReference>
<dbReference type="GO" id="GO:0016020">
    <property type="term" value="C:membrane"/>
    <property type="evidence" value="ECO:0007669"/>
    <property type="project" value="UniProtKB-SubCell"/>
</dbReference>
<dbReference type="SUPFAM" id="SSF56112">
    <property type="entry name" value="Protein kinase-like (PK-like)"/>
    <property type="match status" value="1"/>
</dbReference>
<evidence type="ECO:0000256" key="12">
    <source>
        <dbReference type="ARBA" id="ARBA00048679"/>
    </source>
</evidence>
<comment type="catalytic activity">
    <reaction evidence="12">
        <text>L-seryl-[protein] + ATP = O-phospho-L-seryl-[protein] + ADP + H(+)</text>
        <dbReference type="Rhea" id="RHEA:17989"/>
        <dbReference type="Rhea" id="RHEA-COMP:9863"/>
        <dbReference type="Rhea" id="RHEA-COMP:11604"/>
        <dbReference type="ChEBI" id="CHEBI:15378"/>
        <dbReference type="ChEBI" id="CHEBI:29999"/>
        <dbReference type="ChEBI" id="CHEBI:30616"/>
        <dbReference type="ChEBI" id="CHEBI:83421"/>
        <dbReference type="ChEBI" id="CHEBI:456216"/>
        <dbReference type="EC" id="2.7.11.1"/>
    </reaction>
</comment>
<evidence type="ECO:0000256" key="10">
    <source>
        <dbReference type="ARBA" id="ARBA00025089"/>
    </source>
</evidence>
<dbReference type="PROSITE" id="PS50011">
    <property type="entry name" value="PROTEIN_KINASE_DOM"/>
    <property type="match status" value="1"/>
</dbReference>
<dbReference type="PROSITE" id="PS00108">
    <property type="entry name" value="PROTEIN_KINASE_ST"/>
    <property type="match status" value="1"/>
</dbReference>
<dbReference type="Gene3D" id="3.30.200.20">
    <property type="entry name" value="Phosphorylase Kinase, domain 1"/>
    <property type="match status" value="1"/>
</dbReference>
<evidence type="ECO:0000313" key="20">
    <source>
        <dbReference type="Proteomes" id="UP000001396"/>
    </source>
</evidence>
<dbReference type="FunFam" id="3.30.200.20:FF:000659">
    <property type="entry name" value="SH2-protein kinase domain containing protein"/>
    <property type="match status" value="1"/>
</dbReference>
<name>D3BEM5_HETP5</name>
<dbReference type="Pfam" id="PF07714">
    <property type="entry name" value="PK_Tyr_Ser-Thr"/>
    <property type="match status" value="1"/>
</dbReference>
<dbReference type="InterPro" id="IPR000980">
    <property type="entry name" value="SH2"/>
</dbReference>
<evidence type="ECO:0000259" key="17">
    <source>
        <dbReference type="PROSITE" id="PS50001"/>
    </source>
</evidence>
<keyword evidence="20" id="KW-1185">Reference proteome</keyword>
<keyword evidence="4" id="KW-0808">Transferase</keyword>